<feature type="domain" description="P68 RBP/TagC-like beta-propeller" evidence="3">
    <location>
        <begin position="60"/>
        <end position="315"/>
    </location>
</feature>
<sequence>MVGAAPLFAMALVVGAGPAGGVGVAAAATGAVHPSDSRRFALTAPSHALFQDRRLKDGTVMQSFGFDIANGRLFTAQLKSGPWSDENGDLTISRLDLAGNLLGHMHLEGFGHGTAIGVESSGDASYLWVEVDPTGFSARGTQLARFKFVDGVTLTNESPELTKYQPVPDVSGVTATIDPVNGRLAMRYKEDGWRIAVYDLADLKAHHYDDPVFDIAQPSLGGETFQGYALYGKYLYTYSGNPYGPGNPPPGNARLSTIDLETGRRVEGPTLTTAGSALTFREPEGMAIHRTVEGEVRLFFGMASGEPGKRRANLFYNNALIGEQDGMRRSGRARPRMPKRPGGR</sequence>
<reference evidence="5" key="1">
    <citation type="submission" date="2016-10" db="EMBL/GenBank/DDBJ databases">
        <authorList>
            <person name="Varghese N."/>
            <person name="Submissions S."/>
        </authorList>
    </citation>
    <scope>NUCLEOTIDE SEQUENCE [LARGE SCALE GENOMIC DNA]</scope>
    <source>
        <strain evidence="5">DSM 43163</strain>
    </source>
</reference>
<evidence type="ECO:0000313" key="5">
    <source>
        <dbReference type="Proteomes" id="UP000236723"/>
    </source>
</evidence>
<feature type="chain" id="PRO_5038442749" description="P68 RBP/TagC-like beta-propeller domain-containing protein" evidence="2">
    <location>
        <begin position="22"/>
        <end position="344"/>
    </location>
</feature>
<accession>A0A1H5ZVU5</accession>
<dbReference type="EMBL" id="FNVO01000005">
    <property type="protein sequence ID" value="SEG40262.1"/>
    <property type="molecule type" value="Genomic_DNA"/>
</dbReference>
<feature type="signal peptide" evidence="2">
    <location>
        <begin position="1"/>
        <end position="21"/>
    </location>
</feature>
<protein>
    <recommendedName>
        <fullName evidence="3">P68 RBP/TagC-like beta-propeller domain-containing protein</fullName>
    </recommendedName>
</protein>
<evidence type="ECO:0000259" key="3">
    <source>
        <dbReference type="Pfam" id="PF21311"/>
    </source>
</evidence>
<keyword evidence="2" id="KW-0732">Signal</keyword>
<evidence type="ECO:0000256" key="2">
    <source>
        <dbReference type="SAM" id="SignalP"/>
    </source>
</evidence>
<keyword evidence="5" id="KW-1185">Reference proteome</keyword>
<dbReference type="AlphaFoldDB" id="A0A1H5ZVU5"/>
<dbReference type="RefSeq" id="WP_103938039.1">
    <property type="nucleotide sequence ID" value="NZ_FNVO01000005.1"/>
</dbReference>
<proteinExistence type="predicted"/>
<dbReference type="Proteomes" id="UP000236723">
    <property type="component" value="Unassembled WGS sequence"/>
</dbReference>
<name>A0A1H5ZVU5_9ACTN</name>
<evidence type="ECO:0000313" key="4">
    <source>
        <dbReference type="EMBL" id="SEG40262.1"/>
    </source>
</evidence>
<feature type="region of interest" description="Disordered" evidence="1">
    <location>
        <begin position="325"/>
        <end position="344"/>
    </location>
</feature>
<evidence type="ECO:0000256" key="1">
    <source>
        <dbReference type="SAM" id="MobiDB-lite"/>
    </source>
</evidence>
<organism evidence="4 5">
    <name type="scientific">Thermomonospora echinospora</name>
    <dbReference type="NCBI Taxonomy" id="1992"/>
    <lineage>
        <taxon>Bacteria</taxon>
        <taxon>Bacillati</taxon>
        <taxon>Actinomycetota</taxon>
        <taxon>Actinomycetes</taxon>
        <taxon>Streptosporangiales</taxon>
        <taxon>Thermomonosporaceae</taxon>
        <taxon>Thermomonospora</taxon>
    </lineage>
</organism>
<feature type="compositionally biased region" description="Basic residues" evidence="1">
    <location>
        <begin position="329"/>
        <end position="344"/>
    </location>
</feature>
<gene>
    <name evidence="4" type="ORF">SAMN04489712_10524</name>
</gene>
<dbReference type="OrthoDB" id="3968810at2"/>
<dbReference type="InterPro" id="IPR048799">
    <property type="entry name" value="P68_RBP_TagC-like_beta-prop"/>
</dbReference>
<dbReference type="Pfam" id="PF21311">
    <property type="entry name" value="Phage_RBD_prop"/>
    <property type="match status" value="1"/>
</dbReference>